<dbReference type="InterPro" id="IPR050153">
    <property type="entry name" value="Metal_Ion_Import_ABC"/>
</dbReference>
<evidence type="ECO:0000313" key="7">
    <source>
        <dbReference type="Proteomes" id="UP000196053"/>
    </source>
</evidence>
<dbReference type="PANTHER" id="PTHR42734:SF17">
    <property type="entry name" value="METAL TRANSPORT SYSTEM ATP-BINDING PROTEIN TM_0124-RELATED"/>
    <property type="match status" value="1"/>
</dbReference>
<evidence type="ECO:0000256" key="2">
    <source>
        <dbReference type="ARBA" id="ARBA00022448"/>
    </source>
</evidence>
<dbReference type="PROSITE" id="PS00211">
    <property type="entry name" value="ABC_TRANSPORTER_1"/>
    <property type="match status" value="1"/>
</dbReference>
<sequence>MIRNISTNKKENGNQADNSRACGLHCLKIKDISVKMGEHVIIDNVNLHIHCGKVTVIIGRNGAGKTTLIKAILGEIDHSGSIEFMDLKDKSVENLKIGYVPQYVNIEKNTPMSVYDLFAGYISNVPIFLRKSKKVYETIRESLRVFDAEHLIDKRASDLSGGELQRVLLAIAITPIPNLLLLDEAVSGIDRKGMDLFYKNIQKLKENYDLAMIVVSHDFEFVRQYADHVILLDKTIKKEGTFEEVRQCEEFKKVFGRGIDEYSL</sequence>
<dbReference type="PROSITE" id="PS50893">
    <property type="entry name" value="ABC_TRANSPORTER_2"/>
    <property type="match status" value="1"/>
</dbReference>
<proteinExistence type="inferred from homology"/>
<dbReference type="InterPro" id="IPR003593">
    <property type="entry name" value="AAA+_ATPase"/>
</dbReference>
<dbReference type="OrthoDB" id="9806726at2"/>
<keyword evidence="7" id="KW-1185">Reference proteome</keyword>
<evidence type="ECO:0000256" key="1">
    <source>
        <dbReference type="ARBA" id="ARBA00005417"/>
    </source>
</evidence>
<gene>
    <name evidence="6" type="ORF">SD1D_2016</name>
</gene>
<dbReference type="GO" id="GO:0005524">
    <property type="term" value="F:ATP binding"/>
    <property type="evidence" value="ECO:0007669"/>
    <property type="project" value="UniProtKB-KW"/>
</dbReference>
<keyword evidence="4" id="KW-0067">ATP-binding</keyword>
<keyword evidence="2" id="KW-0813">Transport</keyword>
<dbReference type="Proteomes" id="UP000196053">
    <property type="component" value="Chromosome I"/>
</dbReference>
<dbReference type="GO" id="GO:0016887">
    <property type="term" value="F:ATP hydrolysis activity"/>
    <property type="evidence" value="ECO:0007669"/>
    <property type="project" value="InterPro"/>
</dbReference>
<dbReference type="PANTHER" id="PTHR42734">
    <property type="entry name" value="METAL TRANSPORT SYSTEM ATP-BINDING PROTEIN TM_0124-RELATED"/>
    <property type="match status" value="1"/>
</dbReference>
<dbReference type="Pfam" id="PF00005">
    <property type="entry name" value="ABC_tran"/>
    <property type="match status" value="1"/>
</dbReference>
<reference evidence="7" key="1">
    <citation type="submission" date="2015-09" db="EMBL/GenBank/DDBJ databases">
        <authorList>
            <person name="Wibberg D."/>
        </authorList>
    </citation>
    <scope>NUCLEOTIDE SEQUENCE [LARGE SCALE GENOMIC DNA]</scope>
    <source>
        <strain evidence="7">SD1D</strain>
    </source>
</reference>
<dbReference type="RefSeq" id="WP_058258788.1">
    <property type="nucleotide sequence ID" value="NZ_LN879430.1"/>
</dbReference>
<protein>
    <recommendedName>
        <fullName evidence="5">ABC transporter domain-containing protein</fullName>
    </recommendedName>
</protein>
<dbReference type="AlphaFoldDB" id="A0A0K8J8A7"/>
<comment type="similarity">
    <text evidence="1">Belongs to the ABC transporter superfamily.</text>
</comment>
<dbReference type="SUPFAM" id="SSF52540">
    <property type="entry name" value="P-loop containing nucleoside triphosphate hydrolases"/>
    <property type="match status" value="1"/>
</dbReference>
<evidence type="ECO:0000259" key="5">
    <source>
        <dbReference type="PROSITE" id="PS50893"/>
    </source>
</evidence>
<keyword evidence="3" id="KW-0547">Nucleotide-binding</keyword>
<name>A0A0K8J8A7_9FIRM</name>
<dbReference type="Gene3D" id="3.40.50.300">
    <property type="entry name" value="P-loop containing nucleotide triphosphate hydrolases"/>
    <property type="match status" value="1"/>
</dbReference>
<evidence type="ECO:0000256" key="3">
    <source>
        <dbReference type="ARBA" id="ARBA00022741"/>
    </source>
</evidence>
<dbReference type="EMBL" id="LN879430">
    <property type="protein sequence ID" value="CUH93552.1"/>
    <property type="molecule type" value="Genomic_DNA"/>
</dbReference>
<dbReference type="KEGG" id="hsd:SD1D_2016"/>
<dbReference type="SMART" id="SM00382">
    <property type="entry name" value="AAA"/>
    <property type="match status" value="1"/>
</dbReference>
<dbReference type="InterPro" id="IPR017871">
    <property type="entry name" value="ABC_transporter-like_CS"/>
</dbReference>
<accession>A0A0K8J8A7</accession>
<organism evidence="6 7">
    <name type="scientific">Herbinix luporum</name>
    <dbReference type="NCBI Taxonomy" id="1679721"/>
    <lineage>
        <taxon>Bacteria</taxon>
        <taxon>Bacillati</taxon>
        <taxon>Bacillota</taxon>
        <taxon>Clostridia</taxon>
        <taxon>Lachnospirales</taxon>
        <taxon>Lachnospiraceae</taxon>
        <taxon>Herbinix</taxon>
    </lineage>
</organism>
<dbReference type="InterPro" id="IPR003439">
    <property type="entry name" value="ABC_transporter-like_ATP-bd"/>
</dbReference>
<feature type="domain" description="ABC transporter" evidence="5">
    <location>
        <begin position="27"/>
        <end position="258"/>
    </location>
</feature>
<evidence type="ECO:0000313" key="6">
    <source>
        <dbReference type="EMBL" id="CUH93552.1"/>
    </source>
</evidence>
<evidence type="ECO:0000256" key="4">
    <source>
        <dbReference type="ARBA" id="ARBA00022840"/>
    </source>
</evidence>
<dbReference type="InterPro" id="IPR027417">
    <property type="entry name" value="P-loop_NTPase"/>
</dbReference>